<proteinExistence type="predicted"/>
<organism evidence="1 2">
    <name type="scientific">Ambrosiozyma monospora</name>
    <name type="common">Yeast</name>
    <name type="synonym">Endomycopsis monosporus</name>
    <dbReference type="NCBI Taxonomy" id="43982"/>
    <lineage>
        <taxon>Eukaryota</taxon>
        <taxon>Fungi</taxon>
        <taxon>Dikarya</taxon>
        <taxon>Ascomycota</taxon>
        <taxon>Saccharomycotina</taxon>
        <taxon>Pichiomycetes</taxon>
        <taxon>Pichiales</taxon>
        <taxon>Pichiaceae</taxon>
        <taxon>Ambrosiozyma</taxon>
    </lineage>
</organism>
<name>A0ACB5TGX5_AMBMO</name>
<sequence length="392" mass="40168">MNGSTTDVISQTTETKVKTPLNQNFPLARDLTISKSKRKAKKDAEAKAAAIKANSDMPDVPKNSNSGNGSGSGVGAAIGGAIGAASALGISSSSGAFGSSASPSPAPVSRKVSVPASTSSKSSNGTAGSKNLRLQTSAPGVTASTTGANGFQVKSFQSPLSSPITSANGNPTFGNNSNSNGGGSMKKIIQSSASGNAQRALSPILTQQRSNSLLKATNGGRSPSSPIPDAGAFNNNGNGNGRSNMDMTNTSIASIVKHQQDAGVVRLGSNAGEAYNGSESPKMKVSVRQNGLYQNFNKQKQELSNSSSSNLKPGVAGGETSNQVFDLTPEHDPMTEANEEEDAIDASALFVTATYPFDASSLESEMMLLFVCLFLKVISHSLILWMNPVGVR</sequence>
<evidence type="ECO:0000313" key="2">
    <source>
        <dbReference type="Proteomes" id="UP001165064"/>
    </source>
</evidence>
<dbReference type="EMBL" id="BSXS01007329">
    <property type="protein sequence ID" value="GME88391.1"/>
    <property type="molecule type" value="Genomic_DNA"/>
</dbReference>
<comment type="caution">
    <text evidence="1">The sequence shown here is derived from an EMBL/GenBank/DDBJ whole genome shotgun (WGS) entry which is preliminary data.</text>
</comment>
<dbReference type="Proteomes" id="UP001165064">
    <property type="component" value="Unassembled WGS sequence"/>
</dbReference>
<reference evidence="1" key="1">
    <citation type="submission" date="2023-04" db="EMBL/GenBank/DDBJ databases">
        <title>Ambrosiozyma monospora NBRC 10751.</title>
        <authorList>
            <person name="Ichikawa N."/>
            <person name="Sato H."/>
            <person name="Tonouchi N."/>
        </authorList>
    </citation>
    <scope>NUCLEOTIDE SEQUENCE</scope>
    <source>
        <strain evidence="1">NBRC 10751</strain>
    </source>
</reference>
<protein>
    <submittedName>
        <fullName evidence="1">Unnamed protein product</fullName>
    </submittedName>
</protein>
<gene>
    <name evidence="1" type="ORF">Amon02_000835500</name>
</gene>
<evidence type="ECO:0000313" key="1">
    <source>
        <dbReference type="EMBL" id="GME88391.1"/>
    </source>
</evidence>
<accession>A0ACB5TGX5</accession>
<keyword evidence="2" id="KW-1185">Reference proteome</keyword>